<dbReference type="NCBIfam" id="TIGR02937">
    <property type="entry name" value="sigma70-ECF"/>
    <property type="match status" value="1"/>
</dbReference>
<evidence type="ECO:0000259" key="6">
    <source>
        <dbReference type="Pfam" id="PF08281"/>
    </source>
</evidence>
<dbReference type="EMBL" id="FQTV01000001">
    <property type="protein sequence ID" value="SHE28103.1"/>
    <property type="molecule type" value="Genomic_DNA"/>
</dbReference>
<dbReference type="InterPro" id="IPR013249">
    <property type="entry name" value="RNA_pol_sigma70_r4_t2"/>
</dbReference>
<dbReference type="AlphaFoldDB" id="A0A1M4S7B9"/>
<dbReference type="Gene3D" id="1.10.1740.10">
    <property type="match status" value="1"/>
</dbReference>
<evidence type="ECO:0000259" key="5">
    <source>
        <dbReference type="Pfam" id="PF04542"/>
    </source>
</evidence>
<accession>A0A1M4S7B9</accession>
<dbReference type="OrthoDB" id="9782991at2"/>
<sequence>MLNDLLLLNKIKNGDVQAFEKLFRSYYKPLCYYADSFLNDMDSAEEIVQNIFYMFWKDRADLQIKLSVKSYLFQAVQNKSFSYLKHLQVMDVYREKVTLEEPEISNFSPADDLEYKELESKFTSLLQRLPERQRRIFCMNRFGGKKYSEIARELSVSVKTVEADISKVLVILRKELKHYNQ</sequence>
<keyword evidence="4" id="KW-0804">Transcription</keyword>
<protein>
    <submittedName>
        <fullName evidence="7">RNA polymerase sigma-70 factor, ECF subfamily</fullName>
    </submittedName>
</protein>
<dbReference type="InterPro" id="IPR013325">
    <property type="entry name" value="RNA_pol_sigma_r2"/>
</dbReference>
<dbReference type="SUPFAM" id="SSF88659">
    <property type="entry name" value="Sigma3 and sigma4 domains of RNA polymerase sigma factors"/>
    <property type="match status" value="1"/>
</dbReference>
<dbReference type="Pfam" id="PF04542">
    <property type="entry name" value="Sigma70_r2"/>
    <property type="match status" value="1"/>
</dbReference>
<dbReference type="InterPro" id="IPR036388">
    <property type="entry name" value="WH-like_DNA-bd_sf"/>
</dbReference>
<dbReference type="Gene3D" id="1.10.10.10">
    <property type="entry name" value="Winged helix-like DNA-binding domain superfamily/Winged helix DNA-binding domain"/>
    <property type="match status" value="1"/>
</dbReference>
<dbReference type="InterPro" id="IPR039425">
    <property type="entry name" value="RNA_pol_sigma-70-like"/>
</dbReference>
<dbReference type="InterPro" id="IPR014327">
    <property type="entry name" value="RNA_pol_sigma70_bacteroid"/>
</dbReference>
<dbReference type="GO" id="GO:0006352">
    <property type="term" value="P:DNA-templated transcription initiation"/>
    <property type="evidence" value="ECO:0007669"/>
    <property type="project" value="InterPro"/>
</dbReference>
<dbReference type="InterPro" id="IPR014284">
    <property type="entry name" value="RNA_pol_sigma-70_dom"/>
</dbReference>
<dbReference type="Pfam" id="PF08281">
    <property type="entry name" value="Sigma70_r4_2"/>
    <property type="match status" value="1"/>
</dbReference>
<evidence type="ECO:0000313" key="8">
    <source>
        <dbReference type="Proteomes" id="UP000184509"/>
    </source>
</evidence>
<evidence type="ECO:0000256" key="4">
    <source>
        <dbReference type="ARBA" id="ARBA00023163"/>
    </source>
</evidence>
<keyword evidence="3" id="KW-0731">Sigma factor</keyword>
<dbReference type="Proteomes" id="UP000184509">
    <property type="component" value="Unassembled WGS sequence"/>
</dbReference>
<dbReference type="SUPFAM" id="SSF88946">
    <property type="entry name" value="Sigma2 domain of RNA polymerase sigma factors"/>
    <property type="match status" value="1"/>
</dbReference>
<dbReference type="GO" id="GO:0003677">
    <property type="term" value="F:DNA binding"/>
    <property type="evidence" value="ECO:0007669"/>
    <property type="project" value="InterPro"/>
</dbReference>
<organism evidence="7 8">
    <name type="scientific">Bacteroides luti</name>
    <dbReference type="NCBI Taxonomy" id="1297750"/>
    <lineage>
        <taxon>Bacteria</taxon>
        <taxon>Pseudomonadati</taxon>
        <taxon>Bacteroidota</taxon>
        <taxon>Bacteroidia</taxon>
        <taxon>Bacteroidales</taxon>
        <taxon>Bacteroidaceae</taxon>
        <taxon>Bacteroides</taxon>
    </lineage>
</organism>
<name>A0A1M4S7B9_9BACE</name>
<feature type="domain" description="RNA polymerase sigma-70 region 2" evidence="5">
    <location>
        <begin position="22"/>
        <end position="85"/>
    </location>
</feature>
<dbReference type="PANTHER" id="PTHR43133:SF46">
    <property type="entry name" value="RNA POLYMERASE SIGMA-70 FACTOR ECF SUBFAMILY"/>
    <property type="match status" value="1"/>
</dbReference>
<reference evidence="7 8" key="1">
    <citation type="submission" date="2016-11" db="EMBL/GenBank/DDBJ databases">
        <authorList>
            <person name="Jaros S."/>
            <person name="Januszkiewicz K."/>
            <person name="Wedrychowicz H."/>
        </authorList>
    </citation>
    <scope>NUCLEOTIDE SEQUENCE [LARGE SCALE GENOMIC DNA]</scope>
    <source>
        <strain evidence="7 8">DSM 26991</strain>
    </source>
</reference>
<dbReference type="NCBIfam" id="TIGR02985">
    <property type="entry name" value="Sig70_bacteroi1"/>
    <property type="match status" value="1"/>
</dbReference>
<evidence type="ECO:0000256" key="1">
    <source>
        <dbReference type="ARBA" id="ARBA00010641"/>
    </source>
</evidence>
<comment type="similarity">
    <text evidence="1">Belongs to the sigma-70 factor family. ECF subfamily.</text>
</comment>
<dbReference type="PANTHER" id="PTHR43133">
    <property type="entry name" value="RNA POLYMERASE ECF-TYPE SIGMA FACTO"/>
    <property type="match status" value="1"/>
</dbReference>
<evidence type="ECO:0000256" key="2">
    <source>
        <dbReference type="ARBA" id="ARBA00023015"/>
    </source>
</evidence>
<dbReference type="RefSeq" id="WP_073398446.1">
    <property type="nucleotide sequence ID" value="NZ_FQTV01000001.1"/>
</dbReference>
<dbReference type="InterPro" id="IPR007627">
    <property type="entry name" value="RNA_pol_sigma70_r2"/>
</dbReference>
<dbReference type="STRING" id="1297750.SAMN05444405_10110"/>
<proteinExistence type="inferred from homology"/>
<keyword evidence="2" id="KW-0805">Transcription regulation</keyword>
<gene>
    <name evidence="7" type="ORF">SAMN05444405_10110</name>
</gene>
<dbReference type="GO" id="GO:0016987">
    <property type="term" value="F:sigma factor activity"/>
    <property type="evidence" value="ECO:0007669"/>
    <property type="project" value="UniProtKB-KW"/>
</dbReference>
<dbReference type="InterPro" id="IPR013324">
    <property type="entry name" value="RNA_pol_sigma_r3/r4-like"/>
</dbReference>
<feature type="domain" description="RNA polymerase sigma factor 70 region 4 type 2" evidence="6">
    <location>
        <begin position="122"/>
        <end position="168"/>
    </location>
</feature>
<evidence type="ECO:0000313" key="7">
    <source>
        <dbReference type="EMBL" id="SHE28103.1"/>
    </source>
</evidence>
<keyword evidence="8" id="KW-1185">Reference proteome</keyword>
<evidence type="ECO:0000256" key="3">
    <source>
        <dbReference type="ARBA" id="ARBA00023082"/>
    </source>
</evidence>